<dbReference type="AlphaFoldDB" id="A0A2K3PBP0"/>
<evidence type="ECO:0000313" key="2">
    <source>
        <dbReference type="Proteomes" id="UP000236291"/>
    </source>
</evidence>
<dbReference type="EMBL" id="ASHM01005458">
    <property type="protein sequence ID" value="PNY12675.1"/>
    <property type="molecule type" value="Genomic_DNA"/>
</dbReference>
<organism evidence="1 2">
    <name type="scientific">Trifolium pratense</name>
    <name type="common">Red clover</name>
    <dbReference type="NCBI Taxonomy" id="57577"/>
    <lineage>
        <taxon>Eukaryota</taxon>
        <taxon>Viridiplantae</taxon>
        <taxon>Streptophyta</taxon>
        <taxon>Embryophyta</taxon>
        <taxon>Tracheophyta</taxon>
        <taxon>Spermatophyta</taxon>
        <taxon>Magnoliopsida</taxon>
        <taxon>eudicotyledons</taxon>
        <taxon>Gunneridae</taxon>
        <taxon>Pentapetalae</taxon>
        <taxon>rosids</taxon>
        <taxon>fabids</taxon>
        <taxon>Fabales</taxon>
        <taxon>Fabaceae</taxon>
        <taxon>Papilionoideae</taxon>
        <taxon>50 kb inversion clade</taxon>
        <taxon>NPAAA clade</taxon>
        <taxon>Hologalegina</taxon>
        <taxon>IRL clade</taxon>
        <taxon>Trifolieae</taxon>
        <taxon>Trifolium</taxon>
    </lineage>
</organism>
<name>A0A2K3PBP0_TRIPR</name>
<evidence type="ECO:0000313" key="1">
    <source>
        <dbReference type="EMBL" id="PNY12675.1"/>
    </source>
</evidence>
<reference evidence="1 2" key="1">
    <citation type="journal article" date="2014" name="Am. J. Bot.">
        <title>Genome assembly and annotation for red clover (Trifolium pratense; Fabaceae).</title>
        <authorList>
            <person name="Istvanek J."/>
            <person name="Jaros M."/>
            <person name="Krenek A."/>
            <person name="Repkova J."/>
        </authorList>
    </citation>
    <scope>NUCLEOTIDE SEQUENCE [LARGE SCALE GENOMIC DNA]</scope>
    <source>
        <strain evidence="2">cv. Tatra</strain>
        <tissue evidence="1">Young leaves</tissue>
    </source>
</reference>
<reference evidence="1 2" key="2">
    <citation type="journal article" date="2017" name="Front. Plant Sci.">
        <title>Gene Classification and Mining of Molecular Markers Useful in Red Clover (Trifolium pratense) Breeding.</title>
        <authorList>
            <person name="Istvanek J."/>
            <person name="Dluhosova J."/>
            <person name="Dluhos P."/>
            <person name="Patkova L."/>
            <person name="Nedelnik J."/>
            <person name="Repkova J."/>
        </authorList>
    </citation>
    <scope>NUCLEOTIDE SEQUENCE [LARGE SCALE GENOMIC DNA]</scope>
    <source>
        <strain evidence="2">cv. Tatra</strain>
        <tissue evidence="1">Young leaves</tissue>
    </source>
</reference>
<accession>A0A2K3PBP0</accession>
<comment type="caution">
    <text evidence="1">The sequence shown here is derived from an EMBL/GenBank/DDBJ whole genome shotgun (WGS) entry which is preliminary data.</text>
</comment>
<gene>
    <name evidence="1" type="ORF">L195_g009309</name>
</gene>
<protein>
    <submittedName>
        <fullName evidence="1">Uncharacterized protein</fullName>
    </submittedName>
</protein>
<dbReference type="Proteomes" id="UP000236291">
    <property type="component" value="Unassembled WGS sequence"/>
</dbReference>
<proteinExistence type="predicted"/>
<sequence>MAARRVFREISVDGEDGDVEGWRIWNRWIEKWRVKGEMDFLRVEKIDMVKLKLSLFVGTWNYDY</sequence>